<evidence type="ECO:0008006" key="10">
    <source>
        <dbReference type="Google" id="ProtNLM"/>
    </source>
</evidence>
<evidence type="ECO:0000256" key="1">
    <source>
        <dbReference type="ARBA" id="ARBA00010641"/>
    </source>
</evidence>
<keyword evidence="9" id="KW-1185">Reference proteome</keyword>
<evidence type="ECO:0000256" key="3">
    <source>
        <dbReference type="ARBA" id="ARBA00023082"/>
    </source>
</evidence>
<dbReference type="Pfam" id="PF04542">
    <property type="entry name" value="Sigma70_r2"/>
    <property type="match status" value="1"/>
</dbReference>
<organism evidence="8 9">
    <name type="scientific">Tessaracoccus flavescens</name>
    <dbReference type="NCBI Taxonomy" id="399497"/>
    <lineage>
        <taxon>Bacteria</taxon>
        <taxon>Bacillati</taxon>
        <taxon>Actinomycetota</taxon>
        <taxon>Actinomycetes</taxon>
        <taxon>Propionibacteriales</taxon>
        <taxon>Propionibacteriaceae</taxon>
        <taxon>Tessaracoccus</taxon>
    </lineage>
</organism>
<reference evidence="8 9" key="1">
    <citation type="journal article" date="2008" name="Int. J. Syst. Evol. Microbiol.">
        <title>Tessaracoccus flavescens sp. nov., isolated from marine sediment.</title>
        <authorList>
            <person name="Lee D.W."/>
            <person name="Lee S.D."/>
        </authorList>
    </citation>
    <scope>NUCLEOTIDE SEQUENCE [LARGE SCALE GENOMIC DNA]</scope>
    <source>
        <strain evidence="8 9">SST-39T</strain>
    </source>
</reference>
<dbReference type="CDD" id="cd06171">
    <property type="entry name" value="Sigma70_r4"/>
    <property type="match status" value="1"/>
</dbReference>
<dbReference type="Proteomes" id="UP000188235">
    <property type="component" value="Chromosome"/>
</dbReference>
<evidence type="ECO:0000259" key="7">
    <source>
        <dbReference type="Pfam" id="PF08281"/>
    </source>
</evidence>
<dbReference type="InterPro" id="IPR013324">
    <property type="entry name" value="RNA_pol_sigma_r3/r4-like"/>
</dbReference>
<dbReference type="PANTHER" id="PTHR43133">
    <property type="entry name" value="RNA POLYMERASE ECF-TYPE SIGMA FACTO"/>
    <property type="match status" value="1"/>
</dbReference>
<dbReference type="SUPFAM" id="SSF88946">
    <property type="entry name" value="Sigma2 domain of RNA polymerase sigma factors"/>
    <property type="match status" value="1"/>
</dbReference>
<evidence type="ECO:0000313" key="9">
    <source>
        <dbReference type="Proteomes" id="UP000188235"/>
    </source>
</evidence>
<feature type="domain" description="RNA polymerase sigma factor 70 region 4 type 2" evidence="7">
    <location>
        <begin position="111"/>
        <end position="158"/>
    </location>
</feature>
<dbReference type="GO" id="GO:0006352">
    <property type="term" value="P:DNA-templated transcription initiation"/>
    <property type="evidence" value="ECO:0007669"/>
    <property type="project" value="InterPro"/>
</dbReference>
<feature type="domain" description="RNA polymerase sigma-70 region 2" evidence="6">
    <location>
        <begin position="14"/>
        <end position="78"/>
    </location>
</feature>
<keyword evidence="2" id="KW-0805">Transcription regulation</keyword>
<dbReference type="Gene3D" id="1.10.1740.10">
    <property type="match status" value="1"/>
</dbReference>
<dbReference type="GO" id="GO:0003677">
    <property type="term" value="F:DNA binding"/>
    <property type="evidence" value="ECO:0007669"/>
    <property type="project" value="UniProtKB-KW"/>
</dbReference>
<evidence type="ECO:0000256" key="5">
    <source>
        <dbReference type="ARBA" id="ARBA00023163"/>
    </source>
</evidence>
<dbReference type="Pfam" id="PF08281">
    <property type="entry name" value="Sigma70_r4_2"/>
    <property type="match status" value="1"/>
</dbReference>
<dbReference type="RefSeq" id="WP_077347653.1">
    <property type="nucleotide sequence ID" value="NZ_CP019607.1"/>
</dbReference>
<keyword evidence="4" id="KW-0238">DNA-binding</keyword>
<dbReference type="NCBIfam" id="TIGR02937">
    <property type="entry name" value="sigma70-ECF"/>
    <property type="match status" value="1"/>
</dbReference>
<dbReference type="EMBL" id="CP019607">
    <property type="protein sequence ID" value="AQP49891.1"/>
    <property type="molecule type" value="Genomic_DNA"/>
</dbReference>
<dbReference type="AlphaFoldDB" id="A0A1Q2CUV9"/>
<dbReference type="NCBIfam" id="TIGR02983">
    <property type="entry name" value="SigE-fam_strep"/>
    <property type="match status" value="1"/>
</dbReference>
<dbReference type="InterPro" id="IPR007627">
    <property type="entry name" value="RNA_pol_sigma70_r2"/>
</dbReference>
<dbReference type="InterPro" id="IPR039425">
    <property type="entry name" value="RNA_pol_sigma-70-like"/>
</dbReference>
<evidence type="ECO:0000313" key="8">
    <source>
        <dbReference type="EMBL" id="AQP49891.1"/>
    </source>
</evidence>
<dbReference type="OrthoDB" id="3692620at2"/>
<dbReference type="SUPFAM" id="SSF88659">
    <property type="entry name" value="Sigma3 and sigma4 domains of RNA polymerase sigma factors"/>
    <property type="match status" value="1"/>
</dbReference>
<accession>A0A1Q2CUV9</accession>
<dbReference type="PANTHER" id="PTHR43133:SF50">
    <property type="entry name" value="ECF RNA POLYMERASE SIGMA FACTOR SIGM"/>
    <property type="match status" value="1"/>
</dbReference>
<dbReference type="Gene3D" id="1.10.10.10">
    <property type="entry name" value="Winged helix-like DNA-binding domain superfamily/Winged helix DNA-binding domain"/>
    <property type="match status" value="1"/>
</dbReference>
<comment type="similarity">
    <text evidence="1">Belongs to the sigma-70 factor family. ECF subfamily.</text>
</comment>
<dbReference type="GO" id="GO:0016987">
    <property type="term" value="F:sigma factor activity"/>
    <property type="evidence" value="ECO:0007669"/>
    <property type="project" value="UniProtKB-KW"/>
</dbReference>
<name>A0A1Q2CUV9_9ACTN</name>
<keyword evidence="5" id="KW-0804">Transcription</keyword>
<evidence type="ECO:0000259" key="6">
    <source>
        <dbReference type="Pfam" id="PF04542"/>
    </source>
</evidence>
<keyword evidence="3" id="KW-0731">Sigma factor</keyword>
<dbReference type="InterPro" id="IPR013325">
    <property type="entry name" value="RNA_pol_sigma_r2"/>
</dbReference>
<protein>
    <recommendedName>
        <fullName evidence="10">SigE family RNA polymerase sigma factor</fullName>
    </recommendedName>
</protein>
<dbReference type="InterPro" id="IPR036388">
    <property type="entry name" value="WH-like_DNA-bd_sf"/>
</dbReference>
<evidence type="ECO:0000256" key="2">
    <source>
        <dbReference type="ARBA" id="ARBA00023015"/>
    </source>
</evidence>
<proteinExistence type="inferred from homology"/>
<gene>
    <name evidence="8" type="ORF">BW733_02625</name>
</gene>
<evidence type="ECO:0000256" key="4">
    <source>
        <dbReference type="ARBA" id="ARBA00023125"/>
    </source>
</evidence>
<dbReference type="InterPro" id="IPR014284">
    <property type="entry name" value="RNA_pol_sigma-70_dom"/>
</dbReference>
<dbReference type="STRING" id="399497.BW733_02625"/>
<sequence>MKGTDADEAFNGFVTAHSPALRRTAYLLTGSTSAAEDLLQDALVKLWLAWHRVEASTASAYTRRIMVNLATDRWRRRRYATVPVEEAERFADQGAARTFEASEDRAFIVGQLAQLSAKERAIVVLRYYHDLAEADVAEAVGCSVGTVKSTCSRALARIRTRAEAALITSRSTS</sequence>
<dbReference type="InterPro" id="IPR013249">
    <property type="entry name" value="RNA_pol_sigma70_r4_t2"/>
</dbReference>
<dbReference type="KEGG" id="tfa:BW733_02625"/>
<dbReference type="InterPro" id="IPR014325">
    <property type="entry name" value="RNA_pol_sigma-E_actinobac"/>
</dbReference>